<accession>A0ABU6XUK3</accession>
<name>A0ABU6XUK3_9FABA</name>
<comment type="caution">
    <text evidence="2">The sequence shown here is derived from an EMBL/GenBank/DDBJ whole genome shotgun (WGS) entry which is preliminary data.</text>
</comment>
<evidence type="ECO:0000256" key="1">
    <source>
        <dbReference type="SAM" id="MobiDB-lite"/>
    </source>
</evidence>
<gene>
    <name evidence="2" type="ORF">PIB30_102555</name>
</gene>
<proteinExistence type="predicted"/>
<dbReference type="Proteomes" id="UP001341840">
    <property type="component" value="Unassembled WGS sequence"/>
</dbReference>
<feature type="region of interest" description="Disordered" evidence="1">
    <location>
        <begin position="18"/>
        <end position="42"/>
    </location>
</feature>
<evidence type="ECO:0000313" key="2">
    <source>
        <dbReference type="EMBL" id="MED6202157.1"/>
    </source>
</evidence>
<protein>
    <submittedName>
        <fullName evidence="2">Uncharacterized protein</fullName>
    </submittedName>
</protein>
<sequence length="60" mass="6737">RAICAKVWQEEAIGKYGEGERKKHGRYSDPISKEENTRSCVNGVSKARARRCNQREGGKG</sequence>
<feature type="non-terminal residue" evidence="2">
    <location>
        <position position="1"/>
    </location>
</feature>
<reference evidence="2 3" key="1">
    <citation type="journal article" date="2023" name="Plants (Basel)">
        <title>Bridging the Gap: Combining Genomics and Transcriptomics Approaches to Understand Stylosanthes scabra, an Orphan Legume from the Brazilian Caatinga.</title>
        <authorList>
            <person name="Ferreira-Neto J.R.C."/>
            <person name="da Silva M.D."/>
            <person name="Binneck E."/>
            <person name="de Melo N.F."/>
            <person name="da Silva R.H."/>
            <person name="de Melo A.L.T.M."/>
            <person name="Pandolfi V."/>
            <person name="Bustamante F.O."/>
            <person name="Brasileiro-Vidal A.C."/>
            <person name="Benko-Iseppon A.M."/>
        </authorList>
    </citation>
    <scope>NUCLEOTIDE SEQUENCE [LARGE SCALE GENOMIC DNA]</scope>
    <source>
        <tissue evidence="2">Leaves</tissue>
    </source>
</reference>
<evidence type="ECO:0000313" key="3">
    <source>
        <dbReference type="Proteomes" id="UP001341840"/>
    </source>
</evidence>
<dbReference type="EMBL" id="JASCZI010214627">
    <property type="protein sequence ID" value="MED6202157.1"/>
    <property type="molecule type" value="Genomic_DNA"/>
</dbReference>
<organism evidence="2 3">
    <name type="scientific">Stylosanthes scabra</name>
    <dbReference type="NCBI Taxonomy" id="79078"/>
    <lineage>
        <taxon>Eukaryota</taxon>
        <taxon>Viridiplantae</taxon>
        <taxon>Streptophyta</taxon>
        <taxon>Embryophyta</taxon>
        <taxon>Tracheophyta</taxon>
        <taxon>Spermatophyta</taxon>
        <taxon>Magnoliopsida</taxon>
        <taxon>eudicotyledons</taxon>
        <taxon>Gunneridae</taxon>
        <taxon>Pentapetalae</taxon>
        <taxon>rosids</taxon>
        <taxon>fabids</taxon>
        <taxon>Fabales</taxon>
        <taxon>Fabaceae</taxon>
        <taxon>Papilionoideae</taxon>
        <taxon>50 kb inversion clade</taxon>
        <taxon>dalbergioids sensu lato</taxon>
        <taxon>Dalbergieae</taxon>
        <taxon>Pterocarpus clade</taxon>
        <taxon>Stylosanthes</taxon>
    </lineage>
</organism>
<keyword evidence="3" id="KW-1185">Reference proteome</keyword>